<proteinExistence type="predicted"/>
<accession>A0ABX8N637</accession>
<feature type="coiled-coil region" evidence="1">
    <location>
        <begin position="57"/>
        <end position="91"/>
    </location>
</feature>
<reference evidence="3" key="1">
    <citation type="journal article" date="2021" name="Microorganisms">
        <title>The Ever-Expanding Pseudomonas Genus: Description of 43 New Species and Partition of the Pseudomonas putida Group.</title>
        <authorList>
            <person name="Girard L."/>
            <person name="Lood C."/>
            <person name="Hofte M."/>
            <person name="Vandamme P."/>
            <person name="Rokni-Zadeh H."/>
            <person name="van Noort V."/>
            <person name="Lavigne R."/>
            <person name="De Mot R."/>
        </authorList>
    </citation>
    <scope>NUCLEOTIDE SEQUENCE</scope>
    <source>
        <strain evidence="3">COW40</strain>
    </source>
</reference>
<sequence>MVRLNLMPWRERRRAQVLRRFYVMLVGSCVLALAGLLLLDQLARARLARQVATTTLYQAQLKRLDSQQVTITELRNERQAVQQQQAALMRLRAGQATLGSLFLSLEKAMPSGAQLTELSLENGRMRLAGLAASAAVVAQLMRDLEAMQVLNGPELVFLRHGAAGDAFLITAELSAGWS</sequence>
<organism evidence="3 4">
    <name type="scientific">Pseudomonas fakonensis</name>
    <dbReference type="NCBI Taxonomy" id="2842355"/>
    <lineage>
        <taxon>Bacteria</taxon>
        <taxon>Pseudomonadati</taxon>
        <taxon>Pseudomonadota</taxon>
        <taxon>Gammaproteobacteria</taxon>
        <taxon>Pseudomonadales</taxon>
        <taxon>Pseudomonadaceae</taxon>
        <taxon>Pseudomonas</taxon>
    </lineage>
</organism>
<dbReference type="Pfam" id="PF05137">
    <property type="entry name" value="PilN"/>
    <property type="match status" value="1"/>
</dbReference>
<feature type="transmembrane region" description="Helical" evidence="2">
    <location>
        <begin position="21"/>
        <end position="39"/>
    </location>
</feature>
<evidence type="ECO:0000313" key="4">
    <source>
        <dbReference type="Proteomes" id="UP001046350"/>
    </source>
</evidence>
<dbReference type="InterPro" id="IPR007813">
    <property type="entry name" value="PilN"/>
</dbReference>
<evidence type="ECO:0000256" key="1">
    <source>
        <dbReference type="SAM" id="Coils"/>
    </source>
</evidence>
<keyword evidence="2" id="KW-1133">Transmembrane helix</keyword>
<keyword evidence="2" id="KW-0812">Transmembrane</keyword>
<gene>
    <name evidence="3" type="ORF">KSS94_25350</name>
</gene>
<name>A0ABX8N637_9PSED</name>
<dbReference type="PANTHER" id="PTHR40278">
    <property type="entry name" value="DNA UTILIZATION PROTEIN HOFN"/>
    <property type="match status" value="1"/>
</dbReference>
<dbReference type="InterPro" id="IPR052534">
    <property type="entry name" value="Extracell_DNA_Util/SecSys_Comp"/>
</dbReference>
<evidence type="ECO:0000313" key="3">
    <source>
        <dbReference type="EMBL" id="QXH51221.1"/>
    </source>
</evidence>
<dbReference type="RefSeq" id="WP_217840761.1">
    <property type="nucleotide sequence ID" value="NZ_CP077076.1"/>
</dbReference>
<dbReference type="EMBL" id="CP077076">
    <property type="protein sequence ID" value="QXH51221.1"/>
    <property type="molecule type" value="Genomic_DNA"/>
</dbReference>
<keyword evidence="4" id="KW-1185">Reference proteome</keyword>
<dbReference type="PANTHER" id="PTHR40278:SF1">
    <property type="entry name" value="DNA UTILIZATION PROTEIN HOFN"/>
    <property type="match status" value="1"/>
</dbReference>
<keyword evidence="1" id="KW-0175">Coiled coil</keyword>
<protein>
    <submittedName>
        <fullName evidence="3">PilN domain-containing protein</fullName>
    </submittedName>
</protein>
<keyword evidence="2" id="KW-0472">Membrane</keyword>
<dbReference type="Proteomes" id="UP001046350">
    <property type="component" value="Chromosome"/>
</dbReference>
<evidence type="ECO:0000256" key="2">
    <source>
        <dbReference type="SAM" id="Phobius"/>
    </source>
</evidence>